<feature type="compositionally biased region" description="Pro residues" evidence="1">
    <location>
        <begin position="129"/>
        <end position="152"/>
    </location>
</feature>
<keyword evidence="3" id="KW-1185">Reference proteome</keyword>
<dbReference type="EMBL" id="RZIJ01000006">
    <property type="protein sequence ID" value="RUQ72994.1"/>
    <property type="molecule type" value="Genomic_DNA"/>
</dbReference>
<accession>A0A433JAX9</accession>
<gene>
    <name evidence="2" type="ORF">EJ913_09790</name>
</gene>
<dbReference type="AlphaFoldDB" id="A0A433JAX9"/>
<reference evidence="2 3" key="1">
    <citation type="submission" date="2018-12" db="EMBL/GenBank/DDBJ databases">
        <authorList>
            <person name="Yang Y."/>
        </authorList>
    </citation>
    <scope>NUCLEOTIDE SEQUENCE [LARGE SCALE GENOMIC DNA]</scope>
    <source>
        <strain evidence="2 3">GSF71</strain>
    </source>
</reference>
<dbReference type="Proteomes" id="UP000280346">
    <property type="component" value="Unassembled WGS sequence"/>
</dbReference>
<feature type="compositionally biased region" description="Pro residues" evidence="1">
    <location>
        <begin position="101"/>
        <end position="121"/>
    </location>
</feature>
<evidence type="ECO:0000313" key="2">
    <source>
        <dbReference type="EMBL" id="RUQ72994.1"/>
    </source>
</evidence>
<name>A0A433JAX9_9PROT</name>
<organism evidence="2 3">
    <name type="scientific">Azospirillum doebereinerae</name>
    <dbReference type="NCBI Taxonomy" id="92933"/>
    <lineage>
        <taxon>Bacteria</taxon>
        <taxon>Pseudomonadati</taxon>
        <taxon>Pseudomonadota</taxon>
        <taxon>Alphaproteobacteria</taxon>
        <taxon>Rhodospirillales</taxon>
        <taxon>Azospirillaceae</taxon>
        <taxon>Azospirillum</taxon>
    </lineage>
</organism>
<comment type="caution">
    <text evidence="2">The sequence shown here is derived from an EMBL/GenBank/DDBJ whole genome shotgun (WGS) entry which is preliminary data.</text>
</comment>
<proteinExistence type="predicted"/>
<evidence type="ECO:0000256" key="1">
    <source>
        <dbReference type="SAM" id="MobiDB-lite"/>
    </source>
</evidence>
<protein>
    <submittedName>
        <fullName evidence="2">Uncharacterized protein</fullName>
    </submittedName>
</protein>
<evidence type="ECO:0000313" key="3">
    <source>
        <dbReference type="Proteomes" id="UP000280346"/>
    </source>
</evidence>
<sequence>MRQACEISTLREDLERLSHEAGALRGSVEEAVEEIRDRFAALTAQEMTDAAAMAPLLQFAVSTLLDIREQTRRLHTQTGPVADDERSSWLGAADAPRVRPSNPPPSNPPLANPPLANPPPANAVTTPCAPAPLPPRNEPPPLPKAAPFPSGPSPKAMEPLAPSPVPAPTGAAAPPMTASWLASRPAPPSPPPRAAVVRSAGSPPTPPGGIDWLGRAGR</sequence>
<feature type="compositionally biased region" description="Low complexity" evidence="1">
    <location>
        <begin position="168"/>
        <end position="184"/>
    </location>
</feature>
<feature type="region of interest" description="Disordered" evidence="1">
    <location>
        <begin position="94"/>
        <end position="218"/>
    </location>
</feature>
<dbReference type="OrthoDB" id="7303986at2"/>